<feature type="non-terminal residue" evidence="2">
    <location>
        <position position="533"/>
    </location>
</feature>
<dbReference type="Proteomes" id="UP001189429">
    <property type="component" value="Unassembled WGS sequence"/>
</dbReference>
<feature type="compositionally biased region" description="Acidic residues" evidence="1">
    <location>
        <begin position="47"/>
        <end position="66"/>
    </location>
</feature>
<gene>
    <name evidence="2" type="ORF">PCOR1329_LOCUS15021</name>
</gene>
<reference evidence="2" key="1">
    <citation type="submission" date="2023-10" db="EMBL/GenBank/DDBJ databases">
        <authorList>
            <person name="Chen Y."/>
            <person name="Shah S."/>
            <person name="Dougan E. K."/>
            <person name="Thang M."/>
            <person name="Chan C."/>
        </authorList>
    </citation>
    <scope>NUCLEOTIDE SEQUENCE [LARGE SCALE GENOMIC DNA]</scope>
</reference>
<feature type="compositionally biased region" description="Basic and acidic residues" evidence="1">
    <location>
        <begin position="148"/>
        <end position="159"/>
    </location>
</feature>
<feature type="compositionally biased region" description="Basic and acidic residues" evidence="1">
    <location>
        <begin position="199"/>
        <end position="216"/>
    </location>
</feature>
<evidence type="ECO:0000256" key="1">
    <source>
        <dbReference type="SAM" id="MobiDB-lite"/>
    </source>
</evidence>
<proteinExistence type="predicted"/>
<evidence type="ECO:0000313" key="3">
    <source>
        <dbReference type="Proteomes" id="UP001189429"/>
    </source>
</evidence>
<feature type="region of interest" description="Disordered" evidence="1">
    <location>
        <begin position="125"/>
        <end position="306"/>
    </location>
</feature>
<feature type="compositionally biased region" description="Basic and acidic residues" evidence="1">
    <location>
        <begin position="166"/>
        <end position="180"/>
    </location>
</feature>
<feature type="compositionally biased region" description="Basic and acidic residues" evidence="1">
    <location>
        <begin position="242"/>
        <end position="253"/>
    </location>
</feature>
<name>A0ABN9QX42_9DINO</name>
<protein>
    <submittedName>
        <fullName evidence="2">Uncharacterized protein</fullName>
    </submittedName>
</protein>
<evidence type="ECO:0000313" key="2">
    <source>
        <dbReference type="EMBL" id="CAK0809894.1"/>
    </source>
</evidence>
<keyword evidence="3" id="KW-1185">Reference proteome</keyword>
<dbReference type="EMBL" id="CAUYUJ010004514">
    <property type="protein sequence ID" value="CAK0809894.1"/>
    <property type="molecule type" value="Genomic_DNA"/>
</dbReference>
<sequence length="533" mass="59269">MSQPSFIKQEVRAKLPQSASAENPDKVEKPKNLKRENLKKEEKPLQDDEESEDDEPEDEGPEGDDPESVHAPALHLLPERSMVDRHESRWRDIFPENAALLLRDWRGIFSEESLPFENAQDMFEGLRQELGLPRPPENTQQHLAENAQQHEAEVEHSGDELEAEAESPKFRGSEIPKEAGSETAELDEEDSRPQELAPEESKRQEQLPEESSREPEVPDDEDSTRQELVPEEVKGQELLPEESERLGENEHARSGMANQVTASKKPAQAARGSKPAVVKRPAQAVSRESKPTVSKKPSRAQIERKASADKFDAVVQVETEVKMETTLKPEGSWSETEIETRLDPAQEAELHASWRAERFNSGELTGPQGDEPQIENAKVLLICVWSDNPMHYTYLKVTEGEFQDVAIECRDSLKVPSESAMEAQQASLCPGHRSAGWFPAAARGGEQPDHAVELCRLGGDGAGIDWDAVIIEGQVVYSRGMGRKSRAEVVRAGSRSRRVGAAHLPGQGRVAERRGRAAVARQGPRARARAGRR</sequence>
<feature type="compositionally biased region" description="Basic and acidic residues" evidence="1">
    <location>
        <begin position="23"/>
        <end position="46"/>
    </location>
</feature>
<accession>A0ABN9QX42</accession>
<feature type="compositionally biased region" description="Basic residues" evidence="1">
    <location>
        <begin position="524"/>
        <end position="533"/>
    </location>
</feature>
<feature type="region of interest" description="Disordered" evidence="1">
    <location>
        <begin position="492"/>
        <end position="533"/>
    </location>
</feature>
<comment type="caution">
    <text evidence="2">The sequence shown here is derived from an EMBL/GenBank/DDBJ whole genome shotgun (WGS) entry which is preliminary data.</text>
</comment>
<feature type="region of interest" description="Disordered" evidence="1">
    <location>
        <begin position="1"/>
        <end position="81"/>
    </location>
</feature>
<feature type="compositionally biased region" description="Polar residues" evidence="1">
    <location>
        <begin position="137"/>
        <end position="147"/>
    </location>
</feature>
<organism evidence="2 3">
    <name type="scientific">Prorocentrum cordatum</name>
    <dbReference type="NCBI Taxonomy" id="2364126"/>
    <lineage>
        <taxon>Eukaryota</taxon>
        <taxon>Sar</taxon>
        <taxon>Alveolata</taxon>
        <taxon>Dinophyceae</taxon>
        <taxon>Prorocentrales</taxon>
        <taxon>Prorocentraceae</taxon>
        <taxon>Prorocentrum</taxon>
    </lineage>
</organism>